<reference evidence="4" key="1">
    <citation type="submission" date="2018-03" db="EMBL/GenBank/DDBJ databases">
        <authorList>
            <person name="Blom J."/>
        </authorList>
    </citation>
    <scope>NUCLEOTIDE SEQUENCE [LARGE SCALE GENOMIC DNA]</scope>
    <source>
        <strain evidence="4">KPC-SM-21</strain>
    </source>
</reference>
<dbReference type="RefSeq" id="WP_121975628.1">
    <property type="nucleotide sequence ID" value="NZ_OOGT01000241.1"/>
</dbReference>
<dbReference type="Pfam" id="PF04185">
    <property type="entry name" value="Phosphoesterase"/>
    <property type="match status" value="1"/>
</dbReference>
<keyword evidence="4" id="KW-1185">Reference proteome</keyword>
<organism evidence="3 4">
    <name type="scientific">Acinetobacter stercoris</name>
    <dbReference type="NCBI Taxonomy" id="2126983"/>
    <lineage>
        <taxon>Bacteria</taxon>
        <taxon>Pseudomonadati</taxon>
        <taxon>Pseudomonadota</taxon>
        <taxon>Gammaproteobacteria</taxon>
        <taxon>Moraxellales</taxon>
        <taxon>Moraxellaceae</taxon>
        <taxon>Acinetobacter</taxon>
    </lineage>
</organism>
<keyword evidence="1 3" id="KW-0378">Hydrolase</keyword>
<dbReference type="InterPro" id="IPR008475">
    <property type="entry name" value="PLipase_C_C"/>
</dbReference>
<dbReference type="InParanoid" id="A0A2U3N3N6"/>
<evidence type="ECO:0000256" key="1">
    <source>
        <dbReference type="ARBA" id="ARBA00022801"/>
    </source>
</evidence>
<accession>A0A2U3N3N6</accession>
<dbReference type="Gene3D" id="3.40.720.10">
    <property type="entry name" value="Alkaline Phosphatase, subunit A"/>
    <property type="match status" value="2"/>
</dbReference>
<dbReference type="Proteomes" id="UP000245974">
    <property type="component" value="Unassembled WGS sequence"/>
</dbReference>
<protein>
    <submittedName>
        <fullName evidence="3">Non-hemolytic phospholipase C</fullName>
        <ecNumber evidence="3">3.1.4.3</ecNumber>
    </submittedName>
</protein>
<evidence type="ECO:0000313" key="4">
    <source>
        <dbReference type="Proteomes" id="UP000245974"/>
    </source>
</evidence>
<dbReference type="EC" id="3.1.4.3" evidence="3"/>
<evidence type="ECO:0000259" key="2">
    <source>
        <dbReference type="Pfam" id="PF05506"/>
    </source>
</evidence>
<proteinExistence type="predicted"/>
<name>A0A2U3N3N6_9GAMM</name>
<gene>
    <name evidence="3" type="primary">plcN_3</name>
    <name evidence="3" type="ORF">KPC_3412</name>
</gene>
<dbReference type="OrthoDB" id="9770871at2"/>
<dbReference type="PANTHER" id="PTHR31956">
    <property type="entry name" value="NON-SPECIFIC PHOSPHOLIPASE C4-RELATED"/>
    <property type="match status" value="1"/>
</dbReference>
<dbReference type="NCBIfam" id="TIGR03396">
    <property type="entry name" value="PC_PLC"/>
    <property type="match status" value="1"/>
</dbReference>
<feature type="domain" description="Bacterial phospholipase C C-terminal" evidence="2">
    <location>
        <begin position="622"/>
        <end position="703"/>
    </location>
</feature>
<dbReference type="EMBL" id="OOGT01000241">
    <property type="protein sequence ID" value="SPL72234.1"/>
    <property type="molecule type" value="Genomic_DNA"/>
</dbReference>
<dbReference type="Pfam" id="PF05506">
    <property type="entry name" value="PLipase_C_C"/>
    <property type="match status" value="2"/>
</dbReference>
<dbReference type="PANTHER" id="PTHR31956:SF36">
    <property type="entry name" value="NON-HEMOLYTIC PHOSPHOLIPASE C"/>
    <property type="match status" value="1"/>
</dbReference>
<sequence length="723" mass="80715">MNRREFLVNSTKTMFGTAAIASFPLSIQKALAIDAKVETGTIKDVKHVVILTQENRSFDQYFGTLKGVRGFGDRFTIPLSNGRKVWEQYDASKNKVYPYHLDSSRGNAQRVSGTPHSWTDGQFAWDHGRMGNWVQYKNPQSMGYYKKQEVEFQFSLANAFTICDAYHCAMHTGTNSNRMFIWTGTNGPTAAGVASVVNDLDSLGTSSVGYEWTTYPERLQRAGVTWKVYQNLPDNFTDNPLAGFKQYRKANEQSGQLPNAPYDERIDAIQPLYKGIANTMPDGGFLGTLKEDIAKGQLPQVSWIVAPATYSEHPGPSSPVQGAWYIQEVLNALTDNPDLWSQTVFLINFDENDGFFDHIPSPSAPSKDVTGVTYGKSTLTDEQMSYEYAIHGKASAGQPNFREPKVSNGIGVYGPGIRVPMYIISPWSRGGYVNSQVFDHSSVIMFLEQCFGVKEPNISPYRRAVCGDLTSAFDFKTPNLTTLPALNGKKSKAEADAIRKAQEGLAQVIRPISQVYPVQESGIRPSRALPYVLHTSAKLNIKDKKVKLMFSNTGKQAAVFHVYNKLNLDAIPRRYMVEAGKQLDDDWDTIEDKYDLWVLGPNGYHRGFTGTLSKVTQTDALPEIRVCVEECDPKIYLKVRNDGAKTAKLRVKANAYLANQTWSIETASIEKELSWDMSEFGGWYDFTVTIDGDSSYKRRFAGRVEVGKDSISDPYMGYVSVSK</sequence>
<evidence type="ECO:0000313" key="3">
    <source>
        <dbReference type="EMBL" id="SPL72234.1"/>
    </source>
</evidence>
<dbReference type="InterPro" id="IPR017850">
    <property type="entry name" value="Alkaline_phosphatase_core_sf"/>
</dbReference>
<dbReference type="CDD" id="cd16014">
    <property type="entry name" value="PLC"/>
    <property type="match status" value="1"/>
</dbReference>
<dbReference type="GO" id="GO:0034480">
    <property type="term" value="F:phosphatidylcholine phospholipase C activity"/>
    <property type="evidence" value="ECO:0007669"/>
    <property type="project" value="UniProtKB-EC"/>
</dbReference>
<dbReference type="AlphaFoldDB" id="A0A2U3N3N6"/>
<feature type="domain" description="Bacterial phospholipase C C-terminal" evidence="2">
    <location>
        <begin position="525"/>
        <end position="610"/>
    </location>
</feature>
<dbReference type="InterPro" id="IPR007312">
    <property type="entry name" value="Phosphoesterase"/>
</dbReference>
<dbReference type="GO" id="GO:0016042">
    <property type="term" value="P:lipid catabolic process"/>
    <property type="evidence" value="ECO:0007669"/>
    <property type="project" value="InterPro"/>
</dbReference>
<dbReference type="InterPro" id="IPR017767">
    <property type="entry name" value="PC-PLC"/>
</dbReference>